<proteinExistence type="predicted"/>
<accession>A0A975C5L3</accession>
<sequence length="285" mass="32470">MTTTAPRIAIIVSGQTRCIDRTLHLFRGWTETADLFVVTNRAEDAAQKELLGLAKAWRFIEDDSALAEEEAALLTHPEGGKAAQWLKLAEAWRLLEAYEAEHDIRYDAVYKLRTDLHYVPDARLDHVRHLASPDEIFMESDLVFGGSRKAFAHAAAFHSRVSYYWGDHLAFKPIPIAPMLASHPNAGRFHWFNYPKTMFPDLIRWDDEHSFRAELTARADELEAYNRDPGSVLDCFNGRGELFRELVFPSEPAFAHHLLVSGLSCQRILPGLLEPACLMEDRRQV</sequence>
<dbReference type="EMBL" id="CP062222">
    <property type="protein sequence ID" value="QTC91686.1"/>
    <property type="molecule type" value="Genomic_DNA"/>
</dbReference>
<evidence type="ECO:0000313" key="2">
    <source>
        <dbReference type="Proteomes" id="UP000663918"/>
    </source>
</evidence>
<protein>
    <submittedName>
        <fullName evidence="1">Uncharacterized protein</fullName>
    </submittedName>
</protein>
<name>A0A975C5L3_9CAUL</name>
<dbReference type="AlphaFoldDB" id="A0A975C5L3"/>
<gene>
    <name evidence="1" type="ORF">IFJ75_01745</name>
</gene>
<evidence type="ECO:0000313" key="1">
    <source>
        <dbReference type="EMBL" id="QTC91686.1"/>
    </source>
</evidence>
<keyword evidence="2" id="KW-1185">Reference proteome</keyword>
<reference evidence="1" key="1">
    <citation type="submission" date="2020-09" db="EMBL/GenBank/DDBJ databases">
        <title>Brevundimonas sp. LVF2 isolated from a puddle in Goettingen, Germany.</title>
        <authorList>
            <person name="Friedrich I."/>
            <person name="Klassen A."/>
            <person name="Hannes N."/>
            <person name="Schneider D."/>
            <person name="Hertel R."/>
            <person name="Daniel R."/>
        </authorList>
    </citation>
    <scope>NUCLEOTIDE SEQUENCE</scope>
    <source>
        <strain evidence="1">LVF2</strain>
    </source>
</reference>
<dbReference type="Proteomes" id="UP000663918">
    <property type="component" value="Chromosome"/>
</dbReference>
<organism evidence="1 2">
    <name type="scientific">Brevundimonas goettingensis</name>
    <dbReference type="NCBI Taxonomy" id="2774190"/>
    <lineage>
        <taxon>Bacteria</taxon>
        <taxon>Pseudomonadati</taxon>
        <taxon>Pseudomonadota</taxon>
        <taxon>Alphaproteobacteria</taxon>
        <taxon>Caulobacterales</taxon>
        <taxon>Caulobacteraceae</taxon>
        <taxon>Brevundimonas</taxon>
    </lineage>
</organism>
<dbReference type="RefSeq" id="WP_207870864.1">
    <property type="nucleotide sequence ID" value="NZ_CP062222.1"/>
</dbReference>
<dbReference type="KEGG" id="bgoe:IFJ75_01745"/>